<proteinExistence type="predicted"/>
<dbReference type="Gene3D" id="3.30.420.40">
    <property type="match status" value="2"/>
</dbReference>
<sequence length="292" mass="32134">EGTQQVLIVGVPRDVINAEMQALRAAGINSHTLELKTIALTRAVNKEQALILNIEPSSFDIIIVVNGIPEVMRTVAWQQDSLTGEDRVEHLAMNLELTAGFYNSHHPDTPLDPATPFLITGQLSGDLDLMEKLPARVGYPIESLSPRLECPKHMPVSQYAVNIGLALKGTVPAKSLEQDGYLPPDINLLPETYKAWKPSARQIYFAGAVIAAIALLFPLYQLTSGAMDKTADLQASYNILNTELQRRQLEIKNREPLRKAIVEYNTIVNMGGGFTEDLRVIKSEADQLGVQV</sequence>
<accession>X1GNK8</accession>
<protein>
    <submittedName>
        <fullName evidence="2">Uncharacterized protein</fullName>
    </submittedName>
</protein>
<feature type="transmembrane region" description="Helical" evidence="1">
    <location>
        <begin position="203"/>
        <end position="220"/>
    </location>
</feature>
<feature type="non-terminal residue" evidence="2">
    <location>
        <position position="1"/>
    </location>
</feature>
<evidence type="ECO:0000256" key="1">
    <source>
        <dbReference type="SAM" id="Phobius"/>
    </source>
</evidence>
<dbReference type="Gene3D" id="3.30.1490.300">
    <property type="match status" value="1"/>
</dbReference>
<keyword evidence="1" id="KW-0812">Transmembrane</keyword>
<keyword evidence="1" id="KW-0472">Membrane</keyword>
<evidence type="ECO:0000313" key="2">
    <source>
        <dbReference type="EMBL" id="GAH58772.1"/>
    </source>
</evidence>
<keyword evidence="1" id="KW-1133">Transmembrane helix</keyword>
<comment type="caution">
    <text evidence="2">The sequence shown here is derived from an EMBL/GenBank/DDBJ whole genome shotgun (WGS) entry which is preliminary data.</text>
</comment>
<reference evidence="2" key="1">
    <citation type="journal article" date="2014" name="Front. Microbiol.">
        <title>High frequency of phylogenetically diverse reductive dehalogenase-homologous genes in deep subseafloor sedimentary metagenomes.</title>
        <authorList>
            <person name="Kawai M."/>
            <person name="Futagami T."/>
            <person name="Toyoda A."/>
            <person name="Takaki Y."/>
            <person name="Nishi S."/>
            <person name="Hori S."/>
            <person name="Arai W."/>
            <person name="Tsubouchi T."/>
            <person name="Morono Y."/>
            <person name="Uchiyama I."/>
            <person name="Ito T."/>
            <person name="Fujiyama A."/>
            <person name="Inagaki F."/>
            <person name="Takami H."/>
        </authorList>
    </citation>
    <scope>NUCLEOTIDE SEQUENCE</scope>
    <source>
        <strain evidence="2">Expedition CK06-06</strain>
    </source>
</reference>
<dbReference type="AlphaFoldDB" id="X1GNK8"/>
<dbReference type="EMBL" id="BARU01018632">
    <property type="protein sequence ID" value="GAH58772.1"/>
    <property type="molecule type" value="Genomic_DNA"/>
</dbReference>
<feature type="non-terminal residue" evidence="2">
    <location>
        <position position="292"/>
    </location>
</feature>
<name>X1GNK8_9ZZZZ</name>
<organism evidence="2">
    <name type="scientific">marine sediment metagenome</name>
    <dbReference type="NCBI Taxonomy" id="412755"/>
    <lineage>
        <taxon>unclassified sequences</taxon>
        <taxon>metagenomes</taxon>
        <taxon>ecological metagenomes</taxon>
    </lineage>
</organism>
<gene>
    <name evidence="2" type="ORF">S03H2_30781</name>
</gene>